<dbReference type="GO" id="GO:0016020">
    <property type="term" value="C:membrane"/>
    <property type="evidence" value="ECO:0007669"/>
    <property type="project" value="UniProtKB-SubCell"/>
</dbReference>
<feature type="transmembrane region" description="Helical" evidence="6">
    <location>
        <begin position="464"/>
        <end position="480"/>
    </location>
</feature>
<dbReference type="PANTHER" id="PTHR12560:SF0">
    <property type="entry name" value="LD18904P"/>
    <property type="match status" value="1"/>
</dbReference>
<evidence type="ECO:0000256" key="5">
    <source>
        <dbReference type="SAM" id="MobiDB-lite"/>
    </source>
</evidence>
<keyword evidence="2 6" id="KW-0812">Transmembrane</keyword>
<protein>
    <recommendedName>
        <fullName evidence="7">TLC domain-containing protein</fullName>
    </recommendedName>
</protein>
<accession>A0AAD2FUF7</accession>
<proteinExistence type="predicted"/>
<evidence type="ECO:0000259" key="7">
    <source>
        <dbReference type="Pfam" id="PF03798"/>
    </source>
</evidence>
<evidence type="ECO:0000256" key="2">
    <source>
        <dbReference type="ARBA" id="ARBA00022692"/>
    </source>
</evidence>
<feature type="compositionally biased region" description="Acidic residues" evidence="5">
    <location>
        <begin position="281"/>
        <end position="290"/>
    </location>
</feature>
<gene>
    <name evidence="8" type="ORF">CYCCA115_LOCUS14340</name>
</gene>
<feature type="domain" description="TLC" evidence="7">
    <location>
        <begin position="340"/>
        <end position="593"/>
    </location>
</feature>
<dbReference type="InterPro" id="IPR016439">
    <property type="entry name" value="Lag1/Lac1-like"/>
</dbReference>
<dbReference type="GO" id="GO:0005783">
    <property type="term" value="C:endoplasmic reticulum"/>
    <property type="evidence" value="ECO:0007669"/>
    <property type="project" value="TreeGrafter"/>
</dbReference>
<dbReference type="InterPro" id="IPR006634">
    <property type="entry name" value="TLC-dom"/>
</dbReference>
<evidence type="ECO:0000256" key="3">
    <source>
        <dbReference type="ARBA" id="ARBA00022989"/>
    </source>
</evidence>
<evidence type="ECO:0000313" key="9">
    <source>
        <dbReference type="Proteomes" id="UP001295423"/>
    </source>
</evidence>
<dbReference type="GO" id="GO:0050291">
    <property type="term" value="F:sphingosine N-acyltransferase activity"/>
    <property type="evidence" value="ECO:0007669"/>
    <property type="project" value="InterPro"/>
</dbReference>
<sequence length="615" mass="67937">MPEVGVSLALRKRNSLLSGTGELAVRKPKQRQRSSYTRVVGQKAKEKRRTNASLQIFIEAGSLYVLCIILPNIVSGIGSALKSVLEDNAVFRKATTEVCLGPFLNRFQYCQQLLLRTHGHDASSTPLTAVIAPDAGISDVAIVVFLSISLAIIRLGLVHILVPGYDQPKRMRAFVRCKSIHLLSSQYTGNGTPKPLKLEAIDDSVLSSLPHMPSLEPNPISNSDSTNSATSEADANVAFQYRVERMGPAAIQTSKLDYESLGGAKKEELWGQWEQALDVLQDDNDDDDDSPPPPAVSSGLISSSSAHSLQALLHQVNPGGPRARRESFKQDDLLSFTSPKFATAAFRLFYCTISCTIALFYFLDADFWPAAVGGNGNTKNCWNLSSVGPTVMESFDQHNTVLRRYFLLQASYHVQSGFFASFTAILLWLVSSSPKNQEEGDEEGAKFCGFIPYGMITLNNVKTLLQHCFAVGLITFIFLFSSLRRLGAIGIFSFDASSWALHLLQLSINDSSQRVTPSCIRLLHRGVVIPFFCFTRFYIFPFVIGYSALEESQDWLRQLENMLVPGVAKHIHGAFVVSFLVVMAINILYFHRLLYHPHVQEALQHSKHGSKKGPS</sequence>
<reference evidence="8" key="1">
    <citation type="submission" date="2023-08" db="EMBL/GenBank/DDBJ databases">
        <authorList>
            <person name="Audoor S."/>
            <person name="Bilcke G."/>
        </authorList>
    </citation>
    <scope>NUCLEOTIDE SEQUENCE</scope>
</reference>
<organism evidence="8 9">
    <name type="scientific">Cylindrotheca closterium</name>
    <dbReference type="NCBI Taxonomy" id="2856"/>
    <lineage>
        <taxon>Eukaryota</taxon>
        <taxon>Sar</taxon>
        <taxon>Stramenopiles</taxon>
        <taxon>Ochrophyta</taxon>
        <taxon>Bacillariophyta</taxon>
        <taxon>Bacillariophyceae</taxon>
        <taxon>Bacillariophycidae</taxon>
        <taxon>Bacillariales</taxon>
        <taxon>Bacillariaceae</taxon>
        <taxon>Cylindrotheca</taxon>
    </lineage>
</organism>
<evidence type="ECO:0000256" key="6">
    <source>
        <dbReference type="SAM" id="Phobius"/>
    </source>
</evidence>
<keyword evidence="3 6" id="KW-1133">Transmembrane helix</keyword>
<feature type="transmembrane region" description="Helical" evidence="6">
    <location>
        <begin position="569"/>
        <end position="590"/>
    </location>
</feature>
<dbReference type="PANTHER" id="PTHR12560">
    <property type="entry name" value="LONGEVITY ASSURANCE FACTOR 1 LAG1"/>
    <property type="match status" value="1"/>
</dbReference>
<dbReference type="Proteomes" id="UP001295423">
    <property type="component" value="Unassembled WGS sequence"/>
</dbReference>
<keyword evidence="4 6" id="KW-0472">Membrane</keyword>
<feature type="transmembrane region" description="Helical" evidence="6">
    <location>
        <begin position="140"/>
        <end position="162"/>
    </location>
</feature>
<keyword evidence="9" id="KW-1185">Reference proteome</keyword>
<feature type="transmembrane region" description="Helical" evidence="6">
    <location>
        <begin position="527"/>
        <end position="549"/>
    </location>
</feature>
<comment type="subcellular location">
    <subcellularLocation>
        <location evidence="1">Membrane</location>
        <topology evidence="1">Multi-pass membrane protein</topology>
    </subcellularLocation>
</comment>
<dbReference type="EMBL" id="CAKOGP040001836">
    <property type="protein sequence ID" value="CAJ1953737.1"/>
    <property type="molecule type" value="Genomic_DNA"/>
</dbReference>
<feature type="compositionally biased region" description="Polar residues" evidence="5">
    <location>
        <begin position="219"/>
        <end position="232"/>
    </location>
</feature>
<evidence type="ECO:0000256" key="1">
    <source>
        <dbReference type="ARBA" id="ARBA00004141"/>
    </source>
</evidence>
<feature type="region of interest" description="Disordered" evidence="5">
    <location>
        <begin position="211"/>
        <end position="232"/>
    </location>
</feature>
<feature type="transmembrane region" description="Helical" evidence="6">
    <location>
        <begin position="52"/>
        <end position="74"/>
    </location>
</feature>
<dbReference type="GO" id="GO:0046513">
    <property type="term" value="P:ceramide biosynthetic process"/>
    <property type="evidence" value="ECO:0007669"/>
    <property type="project" value="InterPro"/>
</dbReference>
<name>A0AAD2FUF7_9STRA</name>
<feature type="transmembrane region" description="Helical" evidence="6">
    <location>
        <begin position="344"/>
        <end position="363"/>
    </location>
</feature>
<dbReference type="AlphaFoldDB" id="A0AAD2FUF7"/>
<evidence type="ECO:0000256" key="4">
    <source>
        <dbReference type="ARBA" id="ARBA00023136"/>
    </source>
</evidence>
<dbReference type="Pfam" id="PF03798">
    <property type="entry name" value="TRAM_LAG1_CLN8"/>
    <property type="match status" value="1"/>
</dbReference>
<evidence type="ECO:0000313" key="8">
    <source>
        <dbReference type="EMBL" id="CAJ1953737.1"/>
    </source>
</evidence>
<feature type="region of interest" description="Disordered" evidence="5">
    <location>
        <begin position="281"/>
        <end position="301"/>
    </location>
</feature>
<comment type="caution">
    <text evidence="8">The sequence shown here is derived from an EMBL/GenBank/DDBJ whole genome shotgun (WGS) entry which is preliminary data.</text>
</comment>